<dbReference type="AlphaFoldDB" id="A0A0J1HXL1"/>
<dbReference type="InterPro" id="IPR027417">
    <property type="entry name" value="P-loop_NTPase"/>
</dbReference>
<dbReference type="InterPro" id="IPR050921">
    <property type="entry name" value="T4SS_GSP_E_ATPase"/>
</dbReference>
<proteinExistence type="inferred from homology"/>
<dbReference type="GO" id="GO:0016887">
    <property type="term" value="F:ATP hydrolysis activity"/>
    <property type="evidence" value="ECO:0007669"/>
    <property type="project" value="InterPro"/>
</dbReference>
<dbReference type="PATRIC" id="fig|1392.242.peg.5795"/>
<protein>
    <submittedName>
        <fullName evidence="3">Secretion protein</fullName>
    </submittedName>
</protein>
<feature type="domain" description="Bacterial type II secretion system protein E" evidence="2">
    <location>
        <begin position="146"/>
        <end position="412"/>
    </location>
</feature>
<dbReference type="PANTHER" id="PTHR30486">
    <property type="entry name" value="TWITCHING MOTILITY PROTEIN PILT"/>
    <property type="match status" value="1"/>
</dbReference>
<comment type="caution">
    <text evidence="3">The sequence shown here is derived from an EMBL/GenBank/DDBJ whole genome shotgun (WGS) entry which is preliminary data.</text>
</comment>
<evidence type="ECO:0000313" key="3">
    <source>
        <dbReference type="EMBL" id="KLV18437.1"/>
    </source>
</evidence>
<dbReference type="Proteomes" id="UP000035904">
    <property type="component" value="Unassembled WGS sequence"/>
</dbReference>
<name>A0A0J1HXL1_BACAN</name>
<dbReference type="Pfam" id="PF00437">
    <property type="entry name" value="T2SSE"/>
    <property type="match status" value="1"/>
</dbReference>
<accession>A0A0J1HXL1</accession>
<evidence type="ECO:0000259" key="2">
    <source>
        <dbReference type="Pfam" id="PF00437"/>
    </source>
</evidence>
<gene>
    <name evidence="3" type="ORF">ABW01_13775</name>
</gene>
<reference evidence="3 4" key="1">
    <citation type="submission" date="2015-05" db="EMBL/GenBank/DDBJ databases">
        <title>Whole genome sequence and identification of bacterial endophytes from Costus igneus.</title>
        <authorList>
            <person name="Lee Y.P."/>
            <person name="Gan H.M."/>
            <person name="Eng W."/>
            <person name="Wheatley M.S."/>
            <person name="Caraballo A."/>
            <person name="Polter S."/>
            <person name="Savka M.A."/>
            <person name="Hudson A.O."/>
        </authorList>
    </citation>
    <scope>NUCLEOTIDE SEQUENCE [LARGE SCALE GENOMIC DNA]</scope>
    <source>
        <strain evidence="3 4">RIT375</strain>
    </source>
</reference>
<evidence type="ECO:0000313" key="4">
    <source>
        <dbReference type="Proteomes" id="UP000035904"/>
    </source>
</evidence>
<comment type="similarity">
    <text evidence="1">Belongs to the GSP E family.</text>
</comment>
<dbReference type="Gene3D" id="3.40.50.300">
    <property type="entry name" value="P-loop containing nucleotide triphosphate hydrolases"/>
    <property type="match status" value="1"/>
</dbReference>
<organism evidence="3 4">
    <name type="scientific">Bacillus anthracis</name>
    <name type="common">anthrax bacterium</name>
    <dbReference type="NCBI Taxonomy" id="1392"/>
    <lineage>
        <taxon>Bacteria</taxon>
        <taxon>Bacillati</taxon>
        <taxon>Bacillota</taxon>
        <taxon>Bacilli</taxon>
        <taxon>Bacillales</taxon>
        <taxon>Bacillaceae</taxon>
        <taxon>Bacillus</taxon>
        <taxon>Bacillus cereus group</taxon>
    </lineage>
</organism>
<sequence length="498" mass="56096">MTQAIAVSNPNSSNLKVIKNKYDFLEIQNILRELRPKSINKVSLGITSYSNRSKQGKVYGTMKKVPPGMVDELRQFLIDNHQTVLQESFLRADKRAELKEIISIYTKNQNLVLSGLSPAEIIDQLLDAVAGMGPIQPLCDDPMVTDIYINRIDEVMVKKVNQPRTLTDIKFNSLEEAMELVYRIVNSTGQTINRGKPYANSSLGNLRVNMLSKEIAYESEIAVAIRKPRTNIRISRDSIINTGQASEEMINALQAFVEGGLNILVVGPTGSGKTELLKYISGFIPNRDRTFVLEDEPELYLKTLYPEKHFVSLRCRQSESGEYTVDYDMLLRECLREDPDRIIMGESRGKEALQALKIFGSGHPGFSSIHAESAKGAMERLILMIEEGPNKLSTDAIGRLIAKTINIVVFQKQLKDESRRIMEIVEFVDYVDGEVIFNPLFTFKPQKAHKKNGEIVKIEGSHMKTGYLSNKVVNQLQNEFVDSSLFEVLTNPNSREGE</sequence>
<dbReference type="RefSeq" id="WP_047956711.1">
    <property type="nucleotide sequence ID" value="NZ_LDPG01000007.1"/>
</dbReference>
<dbReference type="EMBL" id="LDPG01000007">
    <property type="protein sequence ID" value="KLV18437.1"/>
    <property type="molecule type" value="Genomic_DNA"/>
</dbReference>
<evidence type="ECO:0000256" key="1">
    <source>
        <dbReference type="ARBA" id="ARBA00006611"/>
    </source>
</evidence>
<dbReference type="SUPFAM" id="SSF52540">
    <property type="entry name" value="P-loop containing nucleoside triphosphate hydrolases"/>
    <property type="match status" value="1"/>
</dbReference>
<dbReference type="InterPro" id="IPR001482">
    <property type="entry name" value="T2SS/T4SS_dom"/>
</dbReference>
<dbReference type="Gene3D" id="3.30.450.380">
    <property type="match status" value="1"/>
</dbReference>
<dbReference type="PANTHER" id="PTHR30486:SF6">
    <property type="entry name" value="TYPE IV PILUS RETRACTATION ATPASE PILT"/>
    <property type="match status" value="1"/>
</dbReference>
<dbReference type="CDD" id="cd01130">
    <property type="entry name" value="VirB11-like_ATPase"/>
    <property type="match status" value="1"/>
</dbReference>